<feature type="transmembrane region" description="Helical" evidence="1">
    <location>
        <begin position="326"/>
        <end position="350"/>
    </location>
</feature>
<gene>
    <name evidence="2" type="ORF">SARC_01449</name>
</gene>
<sequence length="352" mass="39288">MGKLLVNENYWPVNAQATCNVACWVNKSSVDFDDSYITAYDTCNTSRTSTDPYGDVYYVDAAGQYSCPYNGIELLDNGYIVEGPIVEIILSDYLDFDPLKGFFDVFLVILLSQDQAANQSEVGIGYNVIVGGVMHGEETYQVQTVYEGSSALECGPTDADTSDSHLKCKALIIPADKLNRNSCYALSMFEQIRLQIVLQQAYSPLQSTLNTTDIGQGENTELIAGEPPYVTNIPFNSAEIQYTTTSDDFETVMMVVHCCMGIVMFLYTIVFTYRSYKFAESKFSNWYVERKWAVTQSGAAVLVAANPIYLYFLMEHTETSHAIHTSIILIDVLLTNLGLGVIFFFNLCFLSR</sequence>
<dbReference type="AlphaFoldDB" id="A0A0L0GBW4"/>
<evidence type="ECO:0000313" key="2">
    <source>
        <dbReference type="EMBL" id="KNC86399.1"/>
    </source>
</evidence>
<feature type="transmembrane region" description="Helical" evidence="1">
    <location>
        <begin position="293"/>
        <end position="314"/>
    </location>
</feature>
<accession>A0A0L0GBW4</accession>
<name>A0A0L0GBW4_9EUKA</name>
<evidence type="ECO:0000256" key="1">
    <source>
        <dbReference type="SAM" id="Phobius"/>
    </source>
</evidence>
<protein>
    <submittedName>
        <fullName evidence="2">Uncharacterized protein</fullName>
    </submittedName>
</protein>
<keyword evidence="3" id="KW-1185">Reference proteome</keyword>
<reference evidence="2 3" key="1">
    <citation type="submission" date="2011-02" db="EMBL/GenBank/DDBJ databases">
        <title>The Genome Sequence of Sphaeroforma arctica JP610.</title>
        <authorList>
            <consortium name="The Broad Institute Genome Sequencing Platform"/>
            <person name="Russ C."/>
            <person name="Cuomo C."/>
            <person name="Young S.K."/>
            <person name="Zeng Q."/>
            <person name="Gargeya S."/>
            <person name="Alvarado L."/>
            <person name="Berlin A."/>
            <person name="Chapman S.B."/>
            <person name="Chen Z."/>
            <person name="Freedman E."/>
            <person name="Gellesch M."/>
            <person name="Goldberg J."/>
            <person name="Griggs A."/>
            <person name="Gujja S."/>
            <person name="Heilman E."/>
            <person name="Heiman D."/>
            <person name="Howarth C."/>
            <person name="Mehta T."/>
            <person name="Neiman D."/>
            <person name="Pearson M."/>
            <person name="Roberts A."/>
            <person name="Saif S."/>
            <person name="Shea T."/>
            <person name="Shenoy N."/>
            <person name="Sisk P."/>
            <person name="Stolte C."/>
            <person name="Sykes S."/>
            <person name="White J."/>
            <person name="Yandava C."/>
            <person name="Burger G."/>
            <person name="Gray M.W."/>
            <person name="Holland P.W.H."/>
            <person name="King N."/>
            <person name="Lang F.B.F."/>
            <person name="Roger A.J."/>
            <person name="Ruiz-Trillo I."/>
            <person name="Haas B."/>
            <person name="Nusbaum C."/>
            <person name="Birren B."/>
        </authorList>
    </citation>
    <scope>NUCLEOTIDE SEQUENCE [LARGE SCALE GENOMIC DNA]</scope>
    <source>
        <strain evidence="2 3">JP610</strain>
    </source>
</reference>
<feature type="transmembrane region" description="Helical" evidence="1">
    <location>
        <begin position="252"/>
        <end position="273"/>
    </location>
</feature>
<keyword evidence="1" id="KW-1133">Transmembrane helix</keyword>
<evidence type="ECO:0000313" key="3">
    <source>
        <dbReference type="Proteomes" id="UP000054560"/>
    </source>
</evidence>
<keyword evidence="1" id="KW-0472">Membrane</keyword>
<dbReference type="EMBL" id="KQ241653">
    <property type="protein sequence ID" value="KNC86399.1"/>
    <property type="molecule type" value="Genomic_DNA"/>
</dbReference>
<organism evidence="2 3">
    <name type="scientific">Sphaeroforma arctica JP610</name>
    <dbReference type="NCBI Taxonomy" id="667725"/>
    <lineage>
        <taxon>Eukaryota</taxon>
        <taxon>Ichthyosporea</taxon>
        <taxon>Ichthyophonida</taxon>
        <taxon>Sphaeroforma</taxon>
    </lineage>
</organism>
<dbReference type="Proteomes" id="UP000054560">
    <property type="component" value="Unassembled WGS sequence"/>
</dbReference>
<proteinExistence type="predicted"/>
<dbReference type="GeneID" id="25901953"/>
<keyword evidence="1" id="KW-0812">Transmembrane</keyword>
<dbReference type="RefSeq" id="XP_014160301.1">
    <property type="nucleotide sequence ID" value="XM_014304826.1"/>
</dbReference>